<keyword evidence="1" id="KW-0677">Repeat</keyword>
<name>A0A6P5TRW2_PRUAV</name>
<dbReference type="Pfam" id="PF00931">
    <property type="entry name" value="NB-ARC"/>
    <property type="match status" value="1"/>
</dbReference>
<dbReference type="KEGG" id="pavi:110769963"/>
<dbReference type="FunFam" id="1.10.10.10:FF:000322">
    <property type="entry name" value="Probable disease resistance protein At1g63360"/>
    <property type="match status" value="1"/>
</dbReference>
<dbReference type="Gene3D" id="1.10.8.430">
    <property type="entry name" value="Helical domain of apoptotic protease-activating factors"/>
    <property type="match status" value="1"/>
</dbReference>
<dbReference type="InterPro" id="IPR042197">
    <property type="entry name" value="Apaf_helical"/>
</dbReference>
<evidence type="ECO:0000259" key="4">
    <source>
        <dbReference type="Pfam" id="PF23559"/>
    </source>
</evidence>
<dbReference type="AlphaFoldDB" id="A0A6P5TRW2"/>
<reference evidence="6" key="1">
    <citation type="submission" date="2025-08" db="UniProtKB">
        <authorList>
            <consortium name="RefSeq"/>
        </authorList>
    </citation>
    <scope>IDENTIFICATION</scope>
</reference>
<dbReference type="InterPro" id="IPR058922">
    <property type="entry name" value="WHD_DRP"/>
</dbReference>
<dbReference type="GO" id="GO:0098542">
    <property type="term" value="P:defense response to other organism"/>
    <property type="evidence" value="ECO:0007669"/>
    <property type="project" value="TreeGrafter"/>
</dbReference>
<dbReference type="PANTHER" id="PTHR23155">
    <property type="entry name" value="DISEASE RESISTANCE PROTEIN RP"/>
    <property type="match status" value="1"/>
</dbReference>
<dbReference type="PANTHER" id="PTHR23155:SF1241">
    <property type="entry name" value="DISEASE RESISTANCE RPP13-LIKE PROTEIN 1-RELATED"/>
    <property type="match status" value="1"/>
</dbReference>
<sequence length="435" mass="49733">MVIEGGGSKRLDDLLDEINIKALRCNLEAKSGSSSTSKITILNSTSFDEIENAIKPRIVEILDRLELILKEKVDLCIKTSVKGRQQATLPTTSLVEDNNHPCKTTLAQLVYKDLRVKQHFDLKVWDCVSEEFDVARITQTIYGEVSSQTCDMTDLNQLQVKLQEALTGKKFLFVCDDVWNENYIQWDLLRRPFESGAHGSKIIVTTRNEGVASVMGTLPTYHLMEISDDNCWLLFAKHAFKIEGRNENSKMEVIGREIVKKCKGLPLAAKALGGLLRTKVNEDEWKNILRSDIWELLDKNVNILPALWLSYHYLPPHLKRCFEYCSLFPKDHTFIKSKLVMLWMAEDLLQPRKKKTAEEVGEEYFDDLISRSFFNSHELEKMPPKMGKLKDLQTLSDFVLDKGHGDDIAELKEFQHLHGTLRIAGLQNIVHAEDA</sequence>
<evidence type="ECO:0000313" key="6">
    <source>
        <dbReference type="RefSeq" id="XP_021829721.1"/>
    </source>
</evidence>
<dbReference type="Proteomes" id="UP000515124">
    <property type="component" value="Unplaced"/>
</dbReference>
<accession>A0A6P5TRW2</accession>
<evidence type="ECO:0000313" key="5">
    <source>
        <dbReference type="Proteomes" id="UP000515124"/>
    </source>
</evidence>
<dbReference type="InterPro" id="IPR027417">
    <property type="entry name" value="P-loop_NTPase"/>
</dbReference>
<keyword evidence="5" id="KW-1185">Reference proteome</keyword>
<organism evidence="5 6">
    <name type="scientific">Prunus avium</name>
    <name type="common">Cherry</name>
    <name type="synonym">Cerasus avium</name>
    <dbReference type="NCBI Taxonomy" id="42229"/>
    <lineage>
        <taxon>Eukaryota</taxon>
        <taxon>Viridiplantae</taxon>
        <taxon>Streptophyta</taxon>
        <taxon>Embryophyta</taxon>
        <taxon>Tracheophyta</taxon>
        <taxon>Spermatophyta</taxon>
        <taxon>Magnoliopsida</taxon>
        <taxon>eudicotyledons</taxon>
        <taxon>Gunneridae</taxon>
        <taxon>Pentapetalae</taxon>
        <taxon>rosids</taxon>
        <taxon>fabids</taxon>
        <taxon>Rosales</taxon>
        <taxon>Rosaceae</taxon>
        <taxon>Amygdaloideae</taxon>
        <taxon>Amygdaleae</taxon>
        <taxon>Prunus</taxon>
    </lineage>
</organism>
<dbReference type="GO" id="GO:0043531">
    <property type="term" value="F:ADP binding"/>
    <property type="evidence" value="ECO:0007669"/>
    <property type="project" value="InterPro"/>
</dbReference>
<proteinExistence type="predicted"/>
<gene>
    <name evidence="6" type="primary">LOC110769963</name>
</gene>
<feature type="domain" description="Disease resistance protein winged helix" evidence="4">
    <location>
        <begin position="327"/>
        <end position="379"/>
    </location>
</feature>
<feature type="domain" description="NB-ARC" evidence="3">
    <location>
        <begin position="103"/>
        <end position="241"/>
    </location>
</feature>
<protein>
    <submittedName>
        <fullName evidence="6">Disease resistance RPP13-like protein 1</fullName>
    </submittedName>
</protein>
<keyword evidence="2" id="KW-0611">Plant defense</keyword>
<dbReference type="InterPro" id="IPR002182">
    <property type="entry name" value="NB-ARC"/>
</dbReference>
<dbReference type="RefSeq" id="XP_021829721.1">
    <property type="nucleotide sequence ID" value="XM_021974029.1"/>
</dbReference>
<dbReference type="InterPro" id="IPR044974">
    <property type="entry name" value="Disease_R_plants"/>
</dbReference>
<evidence type="ECO:0000256" key="2">
    <source>
        <dbReference type="ARBA" id="ARBA00022821"/>
    </source>
</evidence>
<dbReference type="SUPFAM" id="SSF52540">
    <property type="entry name" value="P-loop containing nucleoside triphosphate hydrolases"/>
    <property type="match status" value="1"/>
</dbReference>
<dbReference type="Gene3D" id="3.40.50.300">
    <property type="entry name" value="P-loop containing nucleotide triphosphate hydrolases"/>
    <property type="match status" value="1"/>
</dbReference>
<evidence type="ECO:0000259" key="3">
    <source>
        <dbReference type="Pfam" id="PF00931"/>
    </source>
</evidence>
<dbReference type="PRINTS" id="PR00364">
    <property type="entry name" value="DISEASERSIST"/>
</dbReference>
<evidence type="ECO:0000256" key="1">
    <source>
        <dbReference type="ARBA" id="ARBA00022737"/>
    </source>
</evidence>
<dbReference type="Pfam" id="PF23559">
    <property type="entry name" value="WHD_DRP"/>
    <property type="match status" value="1"/>
</dbReference>
<dbReference type="GeneID" id="110769963"/>